<organism evidence="5 6">
    <name type="scientific">Dietzia maris</name>
    <dbReference type="NCBI Taxonomy" id="37915"/>
    <lineage>
        <taxon>Bacteria</taxon>
        <taxon>Bacillati</taxon>
        <taxon>Actinomycetota</taxon>
        <taxon>Actinomycetes</taxon>
        <taxon>Mycobacteriales</taxon>
        <taxon>Dietziaceae</taxon>
        <taxon>Dietzia</taxon>
    </lineage>
</organism>
<dbReference type="SUPFAM" id="SSF56801">
    <property type="entry name" value="Acetyl-CoA synthetase-like"/>
    <property type="match status" value="1"/>
</dbReference>
<dbReference type="AlphaFoldDB" id="A0A365P759"/>
<dbReference type="InterPro" id="IPR000873">
    <property type="entry name" value="AMP-dep_synth/lig_dom"/>
</dbReference>
<gene>
    <name evidence="5" type="ORF">DQ226_15310</name>
</gene>
<comment type="similarity">
    <text evidence="1">Belongs to the ATP-dependent AMP-binding enzyme family.</text>
</comment>
<evidence type="ECO:0000313" key="6">
    <source>
        <dbReference type="Proteomes" id="UP000252187"/>
    </source>
</evidence>
<dbReference type="GO" id="GO:0016878">
    <property type="term" value="F:acid-thiol ligase activity"/>
    <property type="evidence" value="ECO:0007669"/>
    <property type="project" value="UniProtKB-ARBA"/>
</dbReference>
<evidence type="ECO:0000259" key="3">
    <source>
        <dbReference type="Pfam" id="PF00501"/>
    </source>
</evidence>
<evidence type="ECO:0000256" key="2">
    <source>
        <dbReference type="ARBA" id="ARBA00022598"/>
    </source>
</evidence>
<proteinExistence type="inferred from homology"/>
<protein>
    <submittedName>
        <fullName evidence="5">O-succinylbenzoate--CoA ligase</fullName>
    </submittedName>
</protein>
<dbReference type="Gene3D" id="3.40.50.12780">
    <property type="entry name" value="N-terminal domain of ligase-like"/>
    <property type="match status" value="1"/>
</dbReference>
<dbReference type="Gene3D" id="3.30.300.30">
    <property type="match status" value="1"/>
</dbReference>
<dbReference type="InterPro" id="IPR025110">
    <property type="entry name" value="AMP-bd_C"/>
</dbReference>
<name>A0A365P759_9ACTN</name>
<dbReference type="NCBIfam" id="NF004837">
    <property type="entry name" value="PRK06187.1"/>
    <property type="match status" value="1"/>
</dbReference>
<dbReference type="EMBL" id="QNTT01000057">
    <property type="protein sequence ID" value="RBA31890.1"/>
    <property type="molecule type" value="Genomic_DNA"/>
</dbReference>
<dbReference type="FunFam" id="3.30.300.30:FF:000008">
    <property type="entry name" value="2,3-dihydroxybenzoate-AMP ligase"/>
    <property type="match status" value="1"/>
</dbReference>
<dbReference type="InterPro" id="IPR050237">
    <property type="entry name" value="ATP-dep_AMP-bd_enzyme"/>
</dbReference>
<feature type="domain" description="AMP-dependent synthetase/ligase" evidence="3">
    <location>
        <begin position="15"/>
        <end position="375"/>
    </location>
</feature>
<comment type="caution">
    <text evidence="5">The sequence shown here is derived from an EMBL/GenBank/DDBJ whole genome shotgun (WGS) entry which is preliminary data.</text>
</comment>
<dbReference type="PANTHER" id="PTHR43767">
    <property type="entry name" value="LONG-CHAIN-FATTY-ACID--COA LIGASE"/>
    <property type="match status" value="1"/>
</dbReference>
<dbReference type="CDD" id="cd17631">
    <property type="entry name" value="FACL_FadD13-like"/>
    <property type="match status" value="1"/>
</dbReference>
<evidence type="ECO:0000313" key="5">
    <source>
        <dbReference type="EMBL" id="RBA31890.1"/>
    </source>
</evidence>
<evidence type="ECO:0000256" key="1">
    <source>
        <dbReference type="ARBA" id="ARBA00006432"/>
    </source>
</evidence>
<dbReference type="Proteomes" id="UP000252187">
    <property type="component" value="Unassembled WGS sequence"/>
</dbReference>
<keyword evidence="2 5" id="KW-0436">Ligase</keyword>
<dbReference type="InterPro" id="IPR045851">
    <property type="entry name" value="AMP-bd_C_sf"/>
</dbReference>
<reference evidence="5 6" key="1">
    <citation type="submission" date="2018-06" db="EMBL/GenBank/DDBJ databases">
        <title>Whole genome sequencing of four bacterial strains from South Shetland trench revealing bio-synthetic gene clusters.</title>
        <authorList>
            <person name="Abdel-Mageed W.M."/>
            <person name="Lehri B."/>
            <person name="Jarmusch S.A."/>
            <person name="Miranda K."/>
            <person name="Goodfellow M."/>
            <person name="Jaspars M."/>
            <person name="Karlyshev A.V."/>
        </authorList>
    </citation>
    <scope>NUCLEOTIDE SEQUENCE [LARGE SCALE GENOMIC DNA]</scope>
    <source>
        <strain evidence="5 6">SST1</strain>
    </source>
</reference>
<dbReference type="InterPro" id="IPR042099">
    <property type="entry name" value="ANL_N_sf"/>
</dbReference>
<dbReference type="Pfam" id="PF00501">
    <property type="entry name" value="AMP-binding"/>
    <property type="match status" value="1"/>
</dbReference>
<dbReference type="Pfam" id="PF13193">
    <property type="entry name" value="AMP-binding_C"/>
    <property type="match status" value="1"/>
</dbReference>
<feature type="domain" description="AMP-binding enzyme C-terminal" evidence="4">
    <location>
        <begin position="425"/>
        <end position="500"/>
    </location>
</feature>
<evidence type="ECO:0000259" key="4">
    <source>
        <dbReference type="Pfam" id="PF13193"/>
    </source>
</evidence>
<dbReference type="InterPro" id="IPR020845">
    <property type="entry name" value="AMP-binding_CS"/>
</dbReference>
<dbReference type="PROSITE" id="PS00455">
    <property type="entry name" value="AMP_BINDING"/>
    <property type="match status" value="1"/>
</dbReference>
<accession>A0A365P759</accession>
<sequence length="519" mass="56557">MDNGFGNWPSLHRLRNPRRIALLDGETGLGLSYEELDLRTNALADVLRGMGVAKGDRVALVTLNSPHMLEVLCAVAKLGAISVPVNYRLSPPEIRFILEDSGAEIVFTSTQTSETVRDAVAGTPVREQIEIPSAAQRKDSVSSTYENMVSAGDTDRVEEDIDRDDLGMLMYTSGTTGLPKGAMLTHDNILWNAINNFTLAGEGLTPRDINLAAAPLFHIGALGIFTLPLLYAGGTTVIMESFAPEQWLDAVDRYRPTLAFCVPAMWAALDVSPTIDRRDLGSLRYVLSGGAPCPIVLIDAMRERGLTFVEGFGLTETAPFVAALNGDEVVDHAGSIGKPVVHVDLRIVNEMDEDVDPGETGELSIRGPNVFAGYWNNAEATEDVLKDGWFLSGDLARRDDEGYYSIVDRKKDMIISGGENVYATEVEQVIYQHPDVAEVAVIGRPDPRWGESVVAVVVCTPGADIKAEELISWTRQRLAAFKCPRTVVFLDALPRTATGKVIKRDLRKSWTDDGTAVQR</sequence>
<dbReference type="PANTHER" id="PTHR43767:SF1">
    <property type="entry name" value="NONRIBOSOMAL PEPTIDE SYNTHASE PES1 (EUROFUNG)-RELATED"/>
    <property type="match status" value="1"/>
</dbReference>